<dbReference type="CDD" id="cd04471">
    <property type="entry name" value="S1_RNase_R"/>
    <property type="match status" value="1"/>
</dbReference>
<evidence type="ECO:0000256" key="3">
    <source>
        <dbReference type="ARBA" id="ARBA00022722"/>
    </source>
</evidence>
<dbReference type="SMART" id="SM00316">
    <property type="entry name" value="S1"/>
    <property type="match status" value="1"/>
</dbReference>
<comment type="caution">
    <text evidence="9">The sequence shown here is derived from an EMBL/GenBank/DDBJ whole genome shotgun (WGS) entry which is preliminary data.</text>
</comment>
<dbReference type="EC" id="3.1.13.1" evidence="7"/>
<dbReference type="InterPro" id="IPR050180">
    <property type="entry name" value="RNR_Ribonuclease"/>
</dbReference>
<feature type="domain" description="S1 motif" evidence="8">
    <location>
        <begin position="604"/>
        <end position="683"/>
    </location>
</feature>
<comment type="function">
    <text evidence="7">3'-5' exoribonuclease that releases 5'-nucleoside monophosphates and is involved in maturation of structured RNAs.</text>
</comment>
<name>A0A7W8D040_9FIRM</name>
<dbReference type="AlphaFoldDB" id="A0A7W8D040"/>
<dbReference type="GO" id="GO:0003723">
    <property type="term" value="F:RNA binding"/>
    <property type="evidence" value="ECO:0007669"/>
    <property type="project" value="UniProtKB-UniRule"/>
</dbReference>
<proteinExistence type="inferred from homology"/>
<dbReference type="NCBIfam" id="TIGR02063">
    <property type="entry name" value="RNase_R"/>
    <property type="match status" value="1"/>
</dbReference>
<dbReference type="Gene3D" id="2.40.50.140">
    <property type="entry name" value="Nucleic acid-binding proteins"/>
    <property type="match status" value="1"/>
</dbReference>
<reference evidence="9 10" key="1">
    <citation type="submission" date="2020-08" db="EMBL/GenBank/DDBJ databases">
        <title>Genomic Encyclopedia of Type Strains, Phase IV (KMG-IV): sequencing the most valuable type-strain genomes for metagenomic binning, comparative biology and taxonomic classification.</title>
        <authorList>
            <person name="Goeker M."/>
        </authorList>
    </citation>
    <scope>NUCLEOTIDE SEQUENCE [LARGE SCALE GENOMIC DNA]</scope>
    <source>
        <strain evidence="9 10">DSM 25799</strain>
    </source>
</reference>
<gene>
    <name evidence="7" type="primary">rnr</name>
    <name evidence="9" type="ORF">HNQ47_001683</name>
</gene>
<dbReference type="SUPFAM" id="SSF50249">
    <property type="entry name" value="Nucleic acid-binding proteins"/>
    <property type="match status" value="2"/>
</dbReference>
<dbReference type="Proteomes" id="UP000539953">
    <property type="component" value="Unassembled WGS sequence"/>
</dbReference>
<comment type="similarity">
    <text evidence="7">Belongs to the RNR ribonuclease family. RNase R subfamily.</text>
</comment>
<keyword evidence="4 7" id="KW-0378">Hydrolase</keyword>
<dbReference type="InterPro" id="IPR011805">
    <property type="entry name" value="RNase_R"/>
</dbReference>
<evidence type="ECO:0000313" key="9">
    <source>
        <dbReference type="EMBL" id="MBB5183648.1"/>
    </source>
</evidence>
<keyword evidence="5 7" id="KW-0269">Exonuclease</keyword>
<dbReference type="PANTHER" id="PTHR23355:SF9">
    <property type="entry name" value="DIS3-LIKE EXONUCLEASE 2"/>
    <property type="match status" value="1"/>
</dbReference>
<dbReference type="InterPro" id="IPR004476">
    <property type="entry name" value="RNase_II/RNase_R"/>
</dbReference>
<dbReference type="GO" id="GO:0005829">
    <property type="term" value="C:cytosol"/>
    <property type="evidence" value="ECO:0007669"/>
    <property type="project" value="TreeGrafter"/>
</dbReference>
<comment type="subcellular location">
    <subcellularLocation>
        <location evidence="7">Cytoplasm</location>
    </subcellularLocation>
</comment>
<dbReference type="PROSITE" id="PS50126">
    <property type="entry name" value="S1"/>
    <property type="match status" value="1"/>
</dbReference>
<accession>A0A7W8D040</accession>
<evidence type="ECO:0000256" key="1">
    <source>
        <dbReference type="ARBA" id="ARBA00001849"/>
    </source>
</evidence>
<evidence type="ECO:0000313" key="10">
    <source>
        <dbReference type="Proteomes" id="UP000539953"/>
    </source>
</evidence>
<comment type="catalytic activity">
    <reaction evidence="1 7">
        <text>Exonucleolytic cleavage in the 3'- to 5'-direction to yield nucleoside 5'-phosphates.</text>
        <dbReference type="EC" id="3.1.13.1"/>
    </reaction>
</comment>
<sequence length="683" mass="78894">MEDKILALFDRQDSWTLRSMEKALHLKEGREFTKFIQTLNDLEERRILYNDHHAYYLITQEEYFVGRVKDISRWEFAVTSADGKIYVKKKFGKNAFDRDVVLVHVTPEKNEIVKIYEHEIQMISGVFKRTKKGMIFFSDIDFHRPIKITNLKDLKPRPKDKAVLAIEAYTNPLQAKLVKLIPDDGKAGNDITTMLYTQKVRMEFNDKVRAEVEKLPTEVKPDDRIGRTDFRDLYTVTIDGDDAKDFDDAISIEKNEQGYVLYVHIADVSHYVKEGSAIDQEAYLRSTSIYVCDRVIPMLPFELSNGICSLNPHVDRCTQTCKMQMDQNGRCIAYEIMPSVIHSDHRCTYRKVNAVMAGDPDAQEEYADVLPLIENLKELTLKMKERAKERGTIDFETKEAVIQLNQKGFPVDIYEKKRGFAEEMIEQCMIQANVCVANFLHQNHLPCMYRVHETPDPEKAATICTVARVMNQSCDLYPDEVSAKDIQQFLLSIEDPHAKDVLSLVALRAMQKARYDAKCLGHFGLALEEYCHFTSPIRRYSDLVVHRMLRKYHFEHADRIGVHKDEAKIVKQSYYVSLKEKDAIHAERSVDDYKKAEYMSKRIGKKFKGTIVGVMNFGFFVELDNTVEGLVPLHSLVDHYDYDEARMCLIGQNSHRLFALGQEVDVLCYAVNLSKGQVEFALC</sequence>
<evidence type="ECO:0000256" key="4">
    <source>
        <dbReference type="ARBA" id="ARBA00022801"/>
    </source>
</evidence>
<keyword evidence="2 7" id="KW-0963">Cytoplasm</keyword>
<dbReference type="InterPro" id="IPR001900">
    <property type="entry name" value="RNase_II/R"/>
</dbReference>
<dbReference type="PANTHER" id="PTHR23355">
    <property type="entry name" value="RIBONUCLEASE"/>
    <property type="match status" value="1"/>
</dbReference>
<dbReference type="Pfam" id="PF00773">
    <property type="entry name" value="RNB"/>
    <property type="match status" value="1"/>
</dbReference>
<dbReference type="EMBL" id="JACHHK010000006">
    <property type="protein sequence ID" value="MBB5183648.1"/>
    <property type="molecule type" value="Genomic_DNA"/>
</dbReference>
<dbReference type="InterPro" id="IPR012340">
    <property type="entry name" value="NA-bd_OB-fold"/>
</dbReference>
<evidence type="ECO:0000256" key="7">
    <source>
        <dbReference type="HAMAP-Rule" id="MF_01895"/>
    </source>
</evidence>
<dbReference type="NCBIfam" id="TIGR00358">
    <property type="entry name" value="3_prime_RNase"/>
    <property type="match status" value="1"/>
</dbReference>
<evidence type="ECO:0000256" key="6">
    <source>
        <dbReference type="ARBA" id="ARBA00022884"/>
    </source>
</evidence>
<protein>
    <recommendedName>
        <fullName evidence="7">Ribonuclease R</fullName>
        <shortName evidence="7">RNase R</shortName>
        <ecNumber evidence="7">3.1.13.1</ecNumber>
    </recommendedName>
</protein>
<dbReference type="RefSeq" id="WP_183328945.1">
    <property type="nucleotide sequence ID" value="NZ_JACHHK010000006.1"/>
</dbReference>
<evidence type="ECO:0000256" key="2">
    <source>
        <dbReference type="ARBA" id="ARBA00022490"/>
    </source>
</evidence>
<organism evidence="9 10">
    <name type="scientific">Catenisphaera adipataccumulans</name>
    <dbReference type="NCBI Taxonomy" id="700500"/>
    <lineage>
        <taxon>Bacteria</taxon>
        <taxon>Bacillati</taxon>
        <taxon>Bacillota</taxon>
        <taxon>Erysipelotrichia</taxon>
        <taxon>Erysipelotrichales</taxon>
        <taxon>Erysipelotrichaceae</taxon>
        <taxon>Catenisphaera</taxon>
    </lineage>
</organism>
<keyword evidence="3 7" id="KW-0540">Nuclease</keyword>
<dbReference type="GO" id="GO:0006402">
    <property type="term" value="P:mRNA catabolic process"/>
    <property type="evidence" value="ECO:0007669"/>
    <property type="project" value="TreeGrafter"/>
</dbReference>
<dbReference type="Pfam" id="PF00575">
    <property type="entry name" value="S1"/>
    <property type="match status" value="1"/>
</dbReference>
<keyword evidence="6 7" id="KW-0694">RNA-binding</keyword>
<dbReference type="HAMAP" id="MF_01895">
    <property type="entry name" value="RNase_R"/>
    <property type="match status" value="1"/>
</dbReference>
<keyword evidence="10" id="KW-1185">Reference proteome</keyword>
<dbReference type="SMART" id="SM00955">
    <property type="entry name" value="RNB"/>
    <property type="match status" value="1"/>
</dbReference>
<evidence type="ECO:0000256" key="5">
    <source>
        <dbReference type="ARBA" id="ARBA00022839"/>
    </source>
</evidence>
<dbReference type="InterPro" id="IPR003029">
    <property type="entry name" value="S1_domain"/>
</dbReference>
<dbReference type="GO" id="GO:0008859">
    <property type="term" value="F:exoribonuclease II activity"/>
    <property type="evidence" value="ECO:0007669"/>
    <property type="project" value="UniProtKB-UniRule"/>
</dbReference>
<evidence type="ECO:0000259" key="8">
    <source>
        <dbReference type="PROSITE" id="PS50126"/>
    </source>
</evidence>